<sequence>MMLSGTPLLRIEGAVATITLRRPEQHNRIDADDPGVIARHLEDIGRTPDVAVLVITGTGQKTFCSGYTLGQISSRLEDRSFEDMLDRIEQLEIPTICAMNGSVYGGGTDLAMSCDFRIGVRGSRLFMPAARFGLHYYPGGLRRFVTRLGPTAAKKIFLTAQNLDAEELLRIGYLTDLVEPDGLSAKVQDYVASILECERTAVRSMKRHIDELALGTWSEPAGRAAYEASLRSSETAERLAALSQGKN</sequence>
<dbReference type="CDD" id="cd06558">
    <property type="entry name" value="crotonase-like"/>
    <property type="match status" value="1"/>
</dbReference>
<accession>A0ABU1NE91</accession>
<name>A0ABU1NE91_9BURK</name>
<dbReference type="EMBL" id="JAVDRF010000004">
    <property type="protein sequence ID" value="MDR6536653.1"/>
    <property type="molecule type" value="Genomic_DNA"/>
</dbReference>
<reference evidence="1 2" key="1">
    <citation type="submission" date="2023-07" db="EMBL/GenBank/DDBJ databases">
        <title>Sorghum-associated microbial communities from plants grown in Nebraska, USA.</title>
        <authorList>
            <person name="Schachtman D."/>
        </authorList>
    </citation>
    <scope>NUCLEOTIDE SEQUENCE [LARGE SCALE GENOMIC DNA]</scope>
    <source>
        <strain evidence="1 2">DS1781</strain>
    </source>
</reference>
<dbReference type="Proteomes" id="UP001184230">
    <property type="component" value="Unassembled WGS sequence"/>
</dbReference>
<organism evidence="1 2">
    <name type="scientific">Variovorax soli</name>
    <dbReference type="NCBI Taxonomy" id="376815"/>
    <lineage>
        <taxon>Bacteria</taxon>
        <taxon>Pseudomonadati</taxon>
        <taxon>Pseudomonadota</taxon>
        <taxon>Betaproteobacteria</taxon>
        <taxon>Burkholderiales</taxon>
        <taxon>Comamonadaceae</taxon>
        <taxon>Variovorax</taxon>
    </lineage>
</organism>
<dbReference type="Pfam" id="PF00378">
    <property type="entry name" value="ECH_1"/>
    <property type="match status" value="1"/>
</dbReference>
<comment type="caution">
    <text evidence="1">The sequence shown here is derived from an EMBL/GenBank/DDBJ whole genome shotgun (WGS) entry which is preliminary data.</text>
</comment>
<dbReference type="SUPFAM" id="SSF52096">
    <property type="entry name" value="ClpP/crotonase"/>
    <property type="match status" value="1"/>
</dbReference>
<dbReference type="Gene3D" id="3.90.226.10">
    <property type="entry name" value="2-enoyl-CoA Hydratase, Chain A, domain 1"/>
    <property type="match status" value="1"/>
</dbReference>
<gene>
    <name evidence="1" type="ORF">J2739_002426</name>
</gene>
<dbReference type="PANTHER" id="PTHR11941:SF54">
    <property type="entry name" value="ENOYL-COA HYDRATASE, MITOCHONDRIAL"/>
    <property type="match status" value="1"/>
</dbReference>
<dbReference type="InterPro" id="IPR001753">
    <property type="entry name" value="Enoyl-CoA_hydra/iso"/>
</dbReference>
<dbReference type="RefSeq" id="WP_309901851.1">
    <property type="nucleotide sequence ID" value="NZ_JAVDRF010000004.1"/>
</dbReference>
<evidence type="ECO:0000313" key="2">
    <source>
        <dbReference type="Proteomes" id="UP001184230"/>
    </source>
</evidence>
<evidence type="ECO:0000313" key="1">
    <source>
        <dbReference type="EMBL" id="MDR6536653.1"/>
    </source>
</evidence>
<keyword evidence="2" id="KW-1185">Reference proteome</keyword>
<proteinExistence type="predicted"/>
<dbReference type="InterPro" id="IPR029045">
    <property type="entry name" value="ClpP/crotonase-like_dom_sf"/>
</dbReference>
<dbReference type="PANTHER" id="PTHR11941">
    <property type="entry name" value="ENOYL-COA HYDRATASE-RELATED"/>
    <property type="match status" value="1"/>
</dbReference>
<protein>
    <submittedName>
        <fullName evidence="1">Enoyl-CoA hydratase/carnithine racemase</fullName>
    </submittedName>
</protein>